<dbReference type="PROSITE" id="PS52016">
    <property type="entry name" value="TONB_DEPENDENT_REC_3"/>
    <property type="match status" value="1"/>
</dbReference>
<evidence type="ECO:0000259" key="15">
    <source>
        <dbReference type="Pfam" id="PF07715"/>
    </source>
</evidence>
<sequence length="875" mass="94785">MKMSQRGLLSVMGGLLCVSGISNAQDTKSSVLEEVVVTAEKREQTLQEVPVAVSAYTSARRDLIGVNTIEDVARITPSLSYTNNDRLSIRGFGRLTNNIGTDPSVALYSDGIFSTSMADTSTPSLFIDRTEILRGPQGTLYGRNSIGGTLNVIAKRPTKEFNGEVRGTFGNYGSWRTDALLRGPITESIRFLVGGSKDRREEGFIDNIGPGADTADSDRWFVEAQLEADLGERVVARLRYSKFEWQDSYGVGNTLGSVISPYNNISLAGTGTSALYYNTVFGYTEPNPSVADPYTINTNSDAAGTLSHQHRIHLDVTADFDGATLKLLSGYQQYTYFTSSDSDGTPRTDAFSIPASGPLSVDLDGPTGPLPSQTITGAFTALNVTPDARTYYHERQQWQSNELNLSSNGDGDLQWIVGLYQYSQKWDQPQGIRVVGDNAILNPLGAPPNPSGAFLAVDGHLETDSYAGFGQMDWTFAEEWTYTLGLRYTKDKKTGIDMARYVARTPGTAIAAADAGTTLENAIIGLFPAGTPLSYIQTQVPTLGPIVARAVLAQTQALALDVTQSQVCGATACAPDLQPNPGGGLRRDLAGDWDAVTGTTGLQWEPNDNTNLYLRYSRGYKSGGWLGSNGLTPNPYADPEYVDSYELGVKMVLADRVQLNTAVFYSDYDGFQTPLTVSLGTITASRFLNLQARVQGVELEGVWSPIDGLQLLASYSYLDTEITRGCCFVDNADPRALTSGARPVSVLPNGDVAQTLVGNRLPLSPEHKWTVGANYTWGFAAGSLTASGMYTDTNDQQSTIWNNPIYTAPSFELADFRLLWNDAENRYTVIGFVKNAFDEIGYGSSSGGTPTPVGSRRTVSLTYPRTYGMELQYRF</sequence>
<dbReference type="SUPFAM" id="SSF56935">
    <property type="entry name" value="Porins"/>
    <property type="match status" value="1"/>
</dbReference>
<dbReference type="RefSeq" id="WP_161816053.1">
    <property type="nucleotide sequence ID" value="NZ_BLJN01000009.1"/>
</dbReference>
<evidence type="ECO:0000256" key="12">
    <source>
        <dbReference type="RuleBase" id="RU003357"/>
    </source>
</evidence>
<keyword evidence="17" id="KW-1185">Reference proteome</keyword>
<dbReference type="InterPro" id="IPR012910">
    <property type="entry name" value="Plug_dom"/>
</dbReference>
<reference evidence="17" key="1">
    <citation type="submission" date="2020-01" db="EMBL/GenBank/DDBJ databases">
        <title>'Steroidobacter agaridevorans' sp. nov., agar-degrading bacteria isolated from rhizosphere soils.</title>
        <authorList>
            <person name="Ikenaga M."/>
            <person name="Kataoka M."/>
            <person name="Murouchi A."/>
            <person name="Katsuragi S."/>
            <person name="Sakai M."/>
        </authorList>
    </citation>
    <scope>NUCLEOTIDE SEQUENCE [LARGE SCALE GENOMIC DNA]</scope>
    <source>
        <strain evidence="17">YU21-B</strain>
    </source>
</reference>
<evidence type="ECO:0000256" key="1">
    <source>
        <dbReference type="ARBA" id="ARBA00004571"/>
    </source>
</evidence>
<feature type="domain" description="TonB-dependent receptor-like beta-barrel" evidence="14">
    <location>
        <begin position="252"/>
        <end position="835"/>
    </location>
</feature>
<comment type="subcellular location">
    <subcellularLocation>
        <location evidence="1 11">Cell outer membrane</location>
        <topology evidence="1 11">Multi-pass membrane protein</topology>
    </subcellularLocation>
</comment>
<dbReference type="GO" id="GO:0009279">
    <property type="term" value="C:cell outer membrane"/>
    <property type="evidence" value="ECO:0007669"/>
    <property type="project" value="UniProtKB-SubCell"/>
</dbReference>
<dbReference type="InterPro" id="IPR036942">
    <property type="entry name" value="Beta-barrel_TonB_sf"/>
</dbReference>
<evidence type="ECO:0000256" key="11">
    <source>
        <dbReference type="PROSITE-ProRule" id="PRU01360"/>
    </source>
</evidence>
<gene>
    <name evidence="16" type="ORF">GCM10011487_64500</name>
</gene>
<accession>A0A829YMI1</accession>
<evidence type="ECO:0000259" key="14">
    <source>
        <dbReference type="Pfam" id="PF00593"/>
    </source>
</evidence>
<evidence type="ECO:0000256" key="5">
    <source>
        <dbReference type="ARBA" id="ARBA00022692"/>
    </source>
</evidence>
<keyword evidence="5 11" id="KW-0812">Transmembrane</keyword>
<comment type="caution">
    <text evidence="16">The sequence shown here is derived from an EMBL/GenBank/DDBJ whole genome shotgun (WGS) entry which is preliminary data.</text>
</comment>
<dbReference type="GO" id="GO:0006826">
    <property type="term" value="P:iron ion transport"/>
    <property type="evidence" value="ECO:0007669"/>
    <property type="project" value="UniProtKB-KW"/>
</dbReference>
<keyword evidence="13" id="KW-0732">Signal</keyword>
<feature type="domain" description="TonB-dependent receptor plug" evidence="15">
    <location>
        <begin position="46"/>
        <end position="149"/>
    </location>
</feature>
<proteinExistence type="inferred from homology"/>
<dbReference type="PANTHER" id="PTHR32552">
    <property type="entry name" value="FERRICHROME IRON RECEPTOR-RELATED"/>
    <property type="match status" value="1"/>
</dbReference>
<dbReference type="Gene3D" id="2.40.170.20">
    <property type="entry name" value="TonB-dependent receptor, beta-barrel domain"/>
    <property type="match status" value="2"/>
</dbReference>
<evidence type="ECO:0000256" key="10">
    <source>
        <dbReference type="ARBA" id="ARBA00023237"/>
    </source>
</evidence>
<dbReference type="EMBL" id="BLJN01000009">
    <property type="protein sequence ID" value="GFE84450.1"/>
    <property type="molecule type" value="Genomic_DNA"/>
</dbReference>
<evidence type="ECO:0000256" key="13">
    <source>
        <dbReference type="SAM" id="SignalP"/>
    </source>
</evidence>
<keyword evidence="4" id="KW-0410">Iron transport</keyword>
<dbReference type="InterPro" id="IPR039426">
    <property type="entry name" value="TonB-dep_rcpt-like"/>
</dbReference>
<keyword evidence="8 12" id="KW-0798">TonB box</keyword>
<keyword evidence="6" id="KW-0408">Iron</keyword>
<protein>
    <submittedName>
        <fullName evidence="16">TonB-dependent receptor</fullName>
    </submittedName>
</protein>
<keyword evidence="10 11" id="KW-0998">Cell outer membrane</keyword>
<feature type="chain" id="PRO_5032307000" evidence="13">
    <location>
        <begin position="25"/>
        <end position="875"/>
    </location>
</feature>
<dbReference type="PANTHER" id="PTHR32552:SF81">
    <property type="entry name" value="TONB-DEPENDENT OUTER MEMBRANE RECEPTOR"/>
    <property type="match status" value="1"/>
</dbReference>
<evidence type="ECO:0000256" key="2">
    <source>
        <dbReference type="ARBA" id="ARBA00022448"/>
    </source>
</evidence>
<evidence type="ECO:0000313" key="17">
    <source>
        <dbReference type="Proteomes" id="UP000445000"/>
    </source>
</evidence>
<evidence type="ECO:0000313" key="16">
    <source>
        <dbReference type="EMBL" id="GFE84450.1"/>
    </source>
</evidence>
<evidence type="ECO:0000256" key="6">
    <source>
        <dbReference type="ARBA" id="ARBA00023004"/>
    </source>
</evidence>
<organism evidence="16 17">
    <name type="scientific">Steroidobacter agaridevorans</name>
    <dbReference type="NCBI Taxonomy" id="2695856"/>
    <lineage>
        <taxon>Bacteria</taxon>
        <taxon>Pseudomonadati</taxon>
        <taxon>Pseudomonadota</taxon>
        <taxon>Gammaproteobacteria</taxon>
        <taxon>Steroidobacterales</taxon>
        <taxon>Steroidobacteraceae</taxon>
        <taxon>Steroidobacter</taxon>
    </lineage>
</organism>
<keyword evidence="16" id="KW-0675">Receptor</keyword>
<dbReference type="Pfam" id="PF00593">
    <property type="entry name" value="TonB_dep_Rec_b-barrel"/>
    <property type="match status" value="1"/>
</dbReference>
<keyword evidence="9 11" id="KW-0472">Membrane</keyword>
<dbReference type="AlphaFoldDB" id="A0A829YMI1"/>
<evidence type="ECO:0000256" key="4">
    <source>
        <dbReference type="ARBA" id="ARBA00022496"/>
    </source>
</evidence>
<name>A0A829YMI1_9GAMM</name>
<dbReference type="InterPro" id="IPR000531">
    <property type="entry name" value="Beta-barrel_TonB"/>
</dbReference>
<keyword evidence="2 11" id="KW-0813">Transport</keyword>
<evidence type="ECO:0000256" key="3">
    <source>
        <dbReference type="ARBA" id="ARBA00022452"/>
    </source>
</evidence>
<evidence type="ECO:0000256" key="8">
    <source>
        <dbReference type="ARBA" id="ARBA00023077"/>
    </source>
</evidence>
<dbReference type="Proteomes" id="UP000445000">
    <property type="component" value="Unassembled WGS sequence"/>
</dbReference>
<keyword evidence="7" id="KW-0406">Ion transport</keyword>
<keyword evidence="3 11" id="KW-1134">Transmembrane beta strand</keyword>
<evidence type="ECO:0000256" key="7">
    <source>
        <dbReference type="ARBA" id="ARBA00023065"/>
    </source>
</evidence>
<comment type="similarity">
    <text evidence="11 12">Belongs to the TonB-dependent receptor family.</text>
</comment>
<dbReference type="Pfam" id="PF07715">
    <property type="entry name" value="Plug"/>
    <property type="match status" value="1"/>
</dbReference>
<evidence type="ECO:0000256" key="9">
    <source>
        <dbReference type="ARBA" id="ARBA00023136"/>
    </source>
</evidence>
<feature type="signal peptide" evidence="13">
    <location>
        <begin position="1"/>
        <end position="24"/>
    </location>
</feature>